<proteinExistence type="predicted"/>
<accession>A0A1I1EE80</accession>
<sequence length="90" mass="9883">MTETMSGTTERTTVFKAPRGGVMTEEVGVITGELELLTAAEPDGTLVLRIRYAGAAEWYTVAGGPFRLHDPRDHEVLHEVLVSLLHRPQP</sequence>
<organism evidence="1 2">
    <name type="scientific">Streptomyces aidingensis</name>
    <dbReference type="NCBI Taxonomy" id="910347"/>
    <lineage>
        <taxon>Bacteria</taxon>
        <taxon>Bacillati</taxon>
        <taxon>Actinomycetota</taxon>
        <taxon>Actinomycetes</taxon>
        <taxon>Kitasatosporales</taxon>
        <taxon>Streptomycetaceae</taxon>
        <taxon>Streptomyces</taxon>
    </lineage>
</organism>
<keyword evidence="2" id="KW-1185">Reference proteome</keyword>
<reference evidence="1 2" key="1">
    <citation type="submission" date="2016-10" db="EMBL/GenBank/DDBJ databases">
        <authorList>
            <person name="de Groot N.N."/>
        </authorList>
    </citation>
    <scope>NUCLEOTIDE SEQUENCE [LARGE SCALE GENOMIC DNA]</scope>
    <source>
        <strain evidence="1 2">CGMCC 4.5739</strain>
    </source>
</reference>
<dbReference type="EMBL" id="FOLM01000001">
    <property type="protein sequence ID" value="SFB85464.1"/>
    <property type="molecule type" value="Genomic_DNA"/>
</dbReference>
<protein>
    <submittedName>
        <fullName evidence="1">Uncharacterized protein</fullName>
    </submittedName>
</protein>
<evidence type="ECO:0000313" key="2">
    <source>
        <dbReference type="Proteomes" id="UP000199207"/>
    </source>
</evidence>
<evidence type="ECO:0000313" key="1">
    <source>
        <dbReference type="EMBL" id="SFB85464.1"/>
    </source>
</evidence>
<dbReference type="STRING" id="910347.SAMN05421773_101270"/>
<gene>
    <name evidence="1" type="ORF">SAMN05421773_101270</name>
</gene>
<dbReference type="AlphaFoldDB" id="A0A1I1EE80"/>
<dbReference type="Proteomes" id="UP000199207">
    <property type="component" value="Unassembled WGS sequence"/>
</dbReference>
<name>A0A1I1EE80_9ACTN</name>